<accession>A0AAP4BDQ0</accession>
<reference evidence="1 2" key="1">
    <citation type="submission" date="2023-05" db="EMBL/GenBank/DDBJ databases">
        <title>[ruminococcus] sp. nov., isolated from a pig farm feces dump.</title>
        <authorList>
            <person name="Chang Y.-H."/>
        </authorList>
    </citation>
    <scope>NUCLEOTIDE SEQUENCE [LARGE SCALE GENOMIC DNA]</scope>
    <source>
        <strain evidence="1 2">YH-rum2234</strain>
    </source>
</reference>
<comment type="caution">
    <text evidence="1">The sequence shown here is derived from an EMBL/GenBank/DDBJ whole genome shotgun (WGS) entry which is preliminary data.</text>
</comment>
<evidence type="ECO:0000313" key="2">
    <source>
        <dbReference type="Proteomes" id="UP001300383"/>
    </source>
</evidence>
<name>A0AAP4BDQ0_9FIRM</name>
<dbReference type="Proteomes" id="UP001300383">
    <property type="component" value="Unassembled WGS sequence"/>
</dbReference>
<dbReference type="EMBL" id="JASGBQ010000037">
    <property type="protein sequence ID" value="MDI9243518.1"/>
    <property type="molecule type" value="Genomic_DNA"/>
</dbReference>
<proteinExistence type="predicted"/>
<dbReference type="RefSeq" id="WP_283231926.1">
    <property type="nucleotide sequence ID" value="NZ_JASGBQ010000037.1"/>
</dbReference>
<dbReference type="AlphaFoldDB" id="A0AAP4BDQ0"/>
<gene>
    <name evidence="1" type="ORF">QJ036_13790</name>
</gene>
<sequence length="83" mass="9183">MKYGFEVEAIQAKKGTLPREERNDITAYISSVVVEAEEAKKAFRKLAGKVNGKLSRDCTDKAATITLPDYSSCQVMVRLRTVG</sequence>
<organism evidence="1 2">
    <name type="scientific">Fusibacillus kribbianus</name>
    <dbReference type="NCBI Taxonomy" id="3044208"/>
    <lineage>
        <taxon>Bacteria</taxon>
        <taxon>Bacillati</taxon>
        <taxon>Bacillota</taxon>
        <taxon>Clostridia</taxon>
        <taxon>Lachnospirales</taxon>
        <taxon>Lachnospiraceae</taxon>
        <taxon>Fusibacillus</taxon>
    </lineage>
</organism>
<keyword evidence="2" id="KW-1185">Reference proteome</keyword>
<protein>
    <submittedName>
        <fullName evidence="1">Uncharacterized protein</fullName>
    </submittedName>
</protein>
<evidence type="ECO:0000313" key="1">
    <source>
        <dbReference type="EMBL" id="MDI9243518.1"/>
    </source>
</evidence>